<dbReference type="OrthoDB" id="4251012at2759"/>
<dbReference type="Pfam" id="PF18325">
    <property type="entry name" value="Fas_alpha_ACP"/>
    <property type="match status" value="1"/>
</dbReference>
<dbReference type="Gene3D" id="6.10.250.1930">
    <property type="match status" value="1"/>
</dbReference>
<protein>
    <submittedName>
        <fullName evidence="4">Uncharacterized protein</fullName>
    </submittedName>
</protein>
<proteinExistence type="predicted"/>
<dbReference type="PANTHER" id="PTHR10982">
    <property type="entry name" value="MALONYL COA-ACYL CARRIER PROTEIN TRANSACYLASE"/>
    <property type="match status" value="1"/>
</dbReference>
<evidence type="ECO:0000256" key="1">
    <source>
        <dbReference type="ARBA" id="ARBA00022679"/>
    </source>
</evidence>
<dbReference type="Gene3D" id="3.40.50.720">
    <property type="entry name" value="NAD(P)-binding Rossmann-like Domain"/>
    <property type="match status" value="1"/>
</dbReference>
<evidence type="ECO:0000313" key="4">
    <source>
        <dbReference type="EMBL" id="RPB23449.1"/>
    </source>
</evidence>
<reference evidence="4 5" key="1">
    <citation type="journal article" date="2018" name="Nat. Ecol. Evol.">
        <title>Pezizomycetes genomes reveal the molecular basis of ectomycorrhizal truffle lifestyle.</title>
        <authorList>
            <person name="Murat C."/>
            <person name="Payen T."/>
            <person name="Noel B."/>
            <person name="Kuo A."/>
            <person name="Morin E."/>
            <person name="Chen J."/>
            <person name="Kohler A."/>
            <person name="Krizsan K."/>
            <person name="Balestrini R."/>
            <person name="Da Silva C."/>
            <person name="Montanini B."/>
            <person name="Hainaut M."/>
            <person name="Levati E."/>
            <person name="Barry K.W."/>
            <person name="Belfiori B."/>
            <person name="Cichocki N."/>
            <person name="Clum A."/>
            <person name="Dockter R.B."/>
            <person name="Fauchery L."/>
            <person name="Guy J."/>
            <person name="Iotti M."/>
            <person name="Le Tacon F."/>
            <person name="Lindquist E.A."/>
            <person name="Lipzen A."/>
            <person name="Malagnac F."/>
            <person name="Mello A."/>
            <person name="Molinier V."/>
            <person name="Miyauchi S."/>
            <person name="Poulain J."/>
            <person name="Riccioni C."/>
            <person name="Rubini A."/>
            <person name="Sitrit Y."/>
            <person name="Splivallo R."/>
            <person name="Traeger S."/>
            <person name="Wang M."/>
            <person name="Zifcakova L."/>
            <person name="Wipf D."/>
            <person name="Zambonelli A."/>
            <person name="Paolocci F."/>
            <person name="Nowrousian M."/>
            <person name="Ottonello S."/>
            <person name="Baldrian P."/>
            <person name="Spatafora J.W."/>
            <person name="Henrissat B."/>
            <person name="Nagy L.G."/>
            <person name="Aury J.M."/>
            <person name="Wincker P."/>
            <person name="Grigoriev I.V."/>
            <person name="Bonfante P."/>
            <person name="Martin F.M."/>
        </authorList>
    </citation>
    <scope>NUCLEOTIDE SEQUENCE [LARGE SCALE GENOMIC DNA]</scope>
    <source>
        <strain evidence="4 5">ATCC MYA-4762</strain>
    </source>
</reference>
<evidence type="ECO:0000259" key="3">
    <source>
        <dbReference type="Pfam" id="PF18325"/>
    </source>
</evidence>
<gene>
    <name evidence="4" type="ORF">L211DRAFT_857607</name>
</gene>
<feature type="domain" description="Fatty acid synthase subunit alpha acyl carrier" evidence="3">
    <location>
        <begin position="86"/>
        <end position="164"/>
    </location>
</feature>
<dbReference type="InterPro" id="IPR050830">
    <property type="entry name" value="Fungal_FAS"/>
</dbReference>
<dbReference type="EMBL" id="ML121546">
    <property type="protein sequence ID" value="RPB23449.1"/>
    <property type="molecule type" value="Genomic_DNA"/>
</dbReference>
<evidence type="ECO:0000313" key="5">
    <source>
        <dbReference type="Proteomes" id="UP000267821"/>
    </source>
</evidence>
<dbReference type="STRING" id="1051890.A0A3N4LPJ9"/>
<dbReference type="Proteomes" id="UP000267821">
    <property type="component" value="Unassembled WGS sequence"/>
</dbReference>
<dbReference type="InterPro" id="IPR041550">
    <property type="entry name" value="FASI_helical"/>
</dbReference>
<sequence>MARRTLSAKYESYDDAVNDVKEIYYDVEPQPEEPVGSAAELSNAPQASAAALLQLCQLWQRHLEHGQLKSQMSLCHYQVPSKTCKGLSKEFGSAPEKAEDTPLEELDSSMQATFNKQLGKHSSSSIAPLRCPKYLNDRWGLQAGRQDGVLLRLGSDNDAKAIFDISLSSGPVAGGSSGGATSAAIDALTKDQRTLFKQQLELLALYLKMDSRGSQKVLQLQHDLWSTEDGEFYASGKEPVFSPLKALVYDSHWNWARQDALTDDIVFEIVSQCIRIMIRSNPILLEFMQGETYKFAEILGQALTINPTTIDARGNMTYQEVPCPAIPKLVLYNIKEMAAGGRINEYGTRTKVQSDLQKTYKLIKQQHHISKGTHLGIHSSRDGFLDEMLEQNTYGCSLTEMGMEGC</sequence>
<dbReference type="AlphaFoldDB" id="A0A3N4LPJ9"/>
<dbReference type="GO" id="GO:0008897">
    <property type="term" value="F:holo-[acyl-carrier-protein] synthase activity"/>
    <property type="evidence" value="ECO:0007669"/>
    <property type="project" value="InterPro"/>
</dbReference>
<feature type="domain" description="Fatty acid synthase type I helical" evidence="2">
    <location>
        <begin position="189"/>
        <end position="292"/>
    </location>
</feature>
<dbReference type="InParanoid" id="A0A3N4LPJ9"/>
<dbReference type="Pfam" id="PF18314">
    <property type="entry name" value="FAS_I_H"/>
    <property type="match status" value="1"/>
</dbReference>
<keyword evidence="5" id="KW-1185">Reference proteome</keyword>
<organism evidence="4 5">
    <name type="scientific">Terfezia boudieri ATCC MYA-4762</name>
    <dbReference type="NCBI Taxonomy" id="1051890"/>
    <lineage>
        <taxon>Eukaryota</taxon>
        <taxon>Fungi</taxon>
        <taxon>Dikarya</taxon>
        <taxon>Ascomycota</taxon>
        <taxon>Pezizomycotina</taxon>
        <taxon>Pezizomycetes</taxon>
        <taxon>Pezizales</taxon>
        <taxon>Pezizaceae</taxon>
        <taxon>Terfezia</taxon>
    </lineage>
</organism>
<name>A0A3N4LPJ9_9PEZI</name>
<dbReference type="InterPro" id="IPR040899">
    <property type="entry name" value="Fas_alpha_ACP"/>
</dbReference>
<dbReference type="PANTHER" id="PTHR10982:SF21">
    <property type="entry name" value="FATTY ACID SYNTHASE SUBUNIT BETA"/>
    <property type="match status" value="1"/>
</dbReference>
<keyword evidence="1" id="KW-0808">Transferase</keyword>
<accession>A0A3N4LPJ9</accession>
<evidence type="ECO:0000259" key="2">
    <source>
        <dbReference type="Pfam" id="PF18314"/>
    </source>
</evidence>